<dbReference type="Proteomes" id="UP000521199">
    <property type="component" value="Unassembled WGS sequence"/>
</dbReference>
<dbReference type="AlphaFoldDB" id="A0A7W8G383"/>
<evidence type="ECO:0000313" key="4">
    <source>
        <dbReference type="EMBL" id="MBB5209510.1"/>
    </source>
</evidence>
<dbReference type="Pfam" id="PF13583">
    <property type="entry name" value="Reprolysin_4"/>
    <property type="match status" value="1"/>
</dbReference>
<evidence type="ECO:0000313" key="5">
    <source>
        <dbReference type="Proteomes" id="UP000521199"/>
    </source>
</evidence>
<feature type="chain" id="PRO_5031262951" evidence="2">
    <location>
        <begin position="28"/>
        <end position="993"/>
    </location>
</feature>
<evidence type="ECO:0000259" key="3">
    <source>
        <dbReference type="Pfam" id="PF17892"/>
    </source>
</evidence>
<dbReference type="EMBL" id="JACHHP010000006">
    <property type="protein sequence ID" value="MBB5209510.1"/>
    <property type="molecule type" value="Genomic_DNA"/>
</dbReference>
<dbReference type="InterPro" id="IPR041690">
    <property type="entry name" value="Cadherin_5"/>
</dbReference>
<organism evidence="4 5">
    <name type="scientific">Chiayiivirga flava</name>
    <dbReference type="NCBI Taxonomy" id="659595"/>
    <lineage>
        <taxon>Bacteria</taxon>
        <taxon>Pseudomonadati</taxon>
        <taxon>Pseudomonadota</taxon>
        <taxon>Gammaproteobacteria</taxon>
        <taxon>Lysobacterales</taxon>
        <taxon>Lysobacteraceae</taxon>
        <taxon>Chiayiivirga</taxon>
    </lineage>
</organism>
<name>A0A7W8G383_9GAMM</name>
<evidence type="ECO:0000256" key="1">
    <source>
        <dbReference type="SAM" id="MobiDB-lite"/>
    </source>
</evidence>
<dbReference type="GO" id="GO:0008237">
    <property type="term" value="F:metallopeptidase activity"/>
    <property type="evidence" value="ECO:0007669"/>
    <property type="project" value="InterPro"/>
</dbReference>
<proteinExistence type="predicted"/>
<feature type="domain" description="Cadherin-like" evidence="3">
    <location>
        <begin position="651"/>
        <end position="723"/>
    </location>
</feature>
<dbReference type="NCBIfam" id="TIGR01451">
    <property type="entry name" value="B_ant_repeat"/>
    <property type="match status" value="1"/>
</dbReference>
<dbReference type="InterPro" id="IPR024079">
    <property type="entry name" value="MetalloPept_cat_dom_sf"/>
</dbReference>
<keyword evidence="2" id="KW-0732">Signal</keyword>
<dbReference type="Pfam" id="PF17892">
    <property type="entry name" value="Cadherin_5"/>
    <property type="match status" value="1"/>
</dbReference>
<dbReference type="InterPro" id="IPR047589">
    <property type="entry name" value="DUF11_rpt"/>
</dbReference>
<accession>A0A7W8G383</accession>
<dbReference type="SUPFAM" id="SSF55486">
    <property type="entry name" value="Metalloproteases ('zincins'), catalytic domain"/>
    <property type="match status" value="1"/>
</dbReference>
<protein>
    <submittedName>
        <fullName evidence="4">Putative repeat protein (TIGR01451 family)</fullName>
    </submittedName>
</protein>
<evidence type="ECO:0000256" key="2">
    <source>
        <dbReference type="SAM" id="SignalP"/>
    </source>
</evidence>
<gene>
    <name evidence="4" type="ORF">HNQ52_003079</name>
</gene>
<dbReference type="Gene3D" id="3.40.390.10">
    <property type="entry name" value="Collagenase (Catalytic Domain)"/>
    <property type="match status" value="1"/>
</dbReference>
<dbReference type="RefSeq" id="WP_183962042.1">
    <property type="nucleotide sequence ID" value="NZ_JACHHP010000006.1"/>
</dbReference>
<reference evidence="4 5" key="1">
    <citation type="submission" date="2020-08" db="EMBL/GenBank/DDBJ databases">
        <title>Genomic Encyclopedia of Type Strains, Phase IV (KMG-IV): sequencing the most valuable type-strain genomes for metagenomic binning, comparative biology and taxonomic classification.</title>
        <authorList>
            <person name="Goeker M."/>
        </authorList>
    </citation>
    <scope>NUCLEOTIDE SEQUENCE [LARGE SCALE GENOMIC DNA]</scope>
    <source>
        <strain evidence="4 5">DSM 24163</strain>
    </source>
</reference>
<feature type="region of interest" description="Disordered" evidence="1">
    <location>
        <begin position="464"/>
        <end position="486"/>
    </location>
</feature>
<feature type="signal peptide" evidence="2">
    <location>
        <begin position="1"/>
        <end position="27"/>
    </location>
</feature>
<sequence length="993" mass="101258">MSVSTARAFRAASAVLCCLGFASLAVASGADGRALWRESAAGGEKSAAQARSFELDLDGFSALAAKRAGPVALPLAGGGFASFDLEDAGTLDPALAQRYPQLRSLRGRDAFGRRLRLDISPAGVNAMIFADDGVQVIRPHGKRGQHESFARKDVAGARAADRCETDAEPAPLAAALDALTPPAAKNGDTGGVRRTYRLALAATGEYTAAVCAPAAPDTACGLAAMVASINRVNEIYETDLAVRLVLVADNDQLVYTDAATDPYTNGNAAALLDENQLNLTNTLGNGAYDIGHVFGTGNVGRASIGVTCKTGSKARGATGRANPQGDPFDVDFVAHEIGHQFHANHTFNGSSGSCGGSNRVASSAFEPGSGSSIMGYAGLCGAQNLQAHSDPYFHAHSLAEMQAEIAADTCDAELPADNKAALVDTLPEHTIPARTPFALRASASDADGDALTYAWEQLDLGPVQDGAQPDATATDGPLLRSWPPTPDPERMVPNLATLLGAPPAKGEVLPQATRTLAFRASVRDNHPGGGSVNHADTTVHVVDTGAAFAILAPNAPDTAWTCGRDEIVHWDVAGTAQAPIACAAVDVLLSTDGGVAFDRVLASGVPNSGSAVLRVPFAPGANARLQVRCSDNIFFAINAADFTIADAGAVAADDGLTTAPEDVERTIATAALLGNDSGGGALHVIGVSNAVGGSASLVDGAITFVPQADRVGEVGFDYRIADSCERPQPTGATGRVRFDLAPVNDPPVLAPLRDLNVAAQKGASGAIQHFAAVDHFGAADEAGQHVQGYLVSVPDDGDGVVTDVSIDPDGTLRATLGGVTGTATVAVRVRDDGGTAGGGSDTSAERSFTITASDHADIAVDIEATTPTVVIGDSVHYIVTLENTGDTGIAGTHLQQSMPEGVALVHWTCTADDATCPAPAGTGALDLLLPLRAGGRLTFVVSAVVQSGAAAVLHTGVEASVEHDDGTAVVQQSDATQTAVVRRDVFADGMESD</sequence>
<comment type="caution">
    <text evidence="4">The sequence shown here is derived from an EMBL/GenBank/DDBJ whole genome shotgun (WGS) entry which is preliminary data.</text>
</comment>
<keyword evidence="5" id="KW-1185">Reference proteome</keyword>